<dbReference type="GO" id="GO:0000082">
    <property type="term" value="P:G1/S transition of mitotic cell cycle"/>
    <property type="evidence" value="ECO:0000318"/>
    <property type="project" value="GO_Central"/>
</dbReference>
<dbReference type="AlphaFoldDB" id="A0A1S4DCA3"/>
<dbReference type="InterPro" id="IPR013763">
    <property type="entry name" value="Cyclin-like_dom"/>
</dbReference>
<dbReference type="OrthoDB" id="306099at2759"/>
<accession>A0A1S4DCA3</accession>
<name>A0A1S4DCA3_TOBAC</name>
<gene>
    <name evidence="6" type="primary">LOC107828208</name>
</gene>
<dbReference type="GeneID" id="107828208"/>
<dbReference type="InterPro" id="IPR006671">
    <property type="entry name" value="Cyclin_N"/>
</dbReference>
<dbReference type="InterPro" id="IPR036915">
    <property type="entry name" value="Cyclin-like_sf"/>
</dbReference>
<dbReference type="Proteomes" id="UP000790787">
    <property type="component" value="Chromosome 12"/>
</dbReference>
<protein>
    <submittedName>
        <fullName evidence="6">Cyclin-D5-1-like</fullName>
    </submittedName>
</protein>
<dbReference type="InterPro" id="IPR039361">
    <property type="entry name" value="Cyclin"/>
</dbReference>
<dbReference type="Gene3D" id="1.10.472.10">
    <property type="entry name" value="Cyclin-like"/>
    <property type="match status" value="2"/>
</dbReference>
<dbReference type="PaxDb" id="4097-A0A1S4DCA3"/>
<keyword evidence="1" id="KW-0132">Cell division</keyword>
<dbReference type="RefSeq" id="XP_016510968.2">
    <property type="nucleotide sequence ID" value="XM_016655482.2"/>
</dbReference>
<dbReference type="GO" id="GO:0005737">
    <property type="term" value="C:cytoplasm"/>
    <property type="evidence" value="ECO:0000318"/>
    <property type="project" value="GO_Central"/>
</dbReference>
<dbReference type="GO" id="GO:0016538">
    <property type="term" value="F:cyclin-dependent protein serine/threonine kinase regulator activity"/>
    <property type="evidence" value="ECO:0000318"/>
    <property type="project" value="GO_Central"/>
</dbReference>
<dbReference type="KEGG" id="nta:107828208"/>
<dbReference type="PANTHER" id="PTHR10177">
    <property type="entry name" value="CYCLINS"/>
    <property type="match status" value="1"/>
</dbReference>
<dbReference type="SUPFAM" id="SSF47954">
    <property type="entry name" value="Cyclin-like"/>
    <property type="match status" value="1"/>
</dbReference>
<keyword evidence="2 4" id="KW-0195">Cyclin</keyword>
<dbReference type="InterPro" id="IPR048258">
    <property type="entry name" value="Cyclins_cyclin-box"/>
</dbReference>
<evidence type="ECO:0000256" key="2">
    <source>
        <dbReference type="ARBA" id="ARBA00023127"/>
    </source>
</evidence>
<proteinExistence type="inferred from homology"/>
<evidence type="ECO:0000256" key="4">
    <source>
        <dbReference type="RuleBase" id="RU000383"/>
    </source>
</evidence>
<evidence type="ECO:0000256" key="1">
    <source>
        <dbReference type="ARBA" id="ARBA00022618"/>
    </source>
</evidence>
<evidence type="ECO:0000313" key="5">
    <source>
        <dbReference type="Proteomes" id="UP000790787"/>
    </source>
</evidence>
<reference evidence="5" key="1">
    <citation type="journal article" date="2014" name="Nat. Commun.">
        <title>The tobacco genome sequence and its comparison with those of tomato and potato.</title>
        <authorList>
            <person name="Sierro N."/>
            <person name="Battey J.N."/>
            <person name="Ouadi S."/>
            <person name="Bakaher N."/>
            <person name="Bovet L."/>
            <person name="Willig A."/>
            <person name="Goepfert S."/>
            <person name="Peitsch M.C."/>
            <person name="Ivanov N.V."/>
        </authorList>
    </citation>
    <scope>NUCLEOTIDE SEQUENCE [LARGE SCALE GENOMIC DNA]</scope>
</reference>
<dbReference type="GO" id="GO:0005634">
    <property type="term" value="C:nucleus"/>
    <property type="evidence" value="ECO:0000318"/>
    <property type="project" value="GO_Central"/>
</dbReference>
<keyword evidence="5" id="KW-1185">Reference proteome</keyword>
<dbReference type="GO" id="GO:0051301">
    <property type="term" value="P:cell division"/>
    <property type="evidence" value="ECO:0007669"/>
    <property type="project" value="UniProtKB-KW"/>
</dbReference>
<evidence type="ECO:0000256" key="3">
    <source>
        <dbReference type="ARBA" id="ARBA00023306"/>
    </source>
</evidence>
<dbReference type="GO" id="GO:0000307">
    <property type="term" value="C:cyclin-dependent protein kinase holoenzyme complex"/>
    <property type="evidence" value="ECO:0000318"/>
    <property type="project" value="GO_Central"/>
</dbReference>
<keyword evidence="3" id="KW-0131">Cell cycle</keyword>
<comment type="similarity">
    <text evidence="4">Belongs to the cyclin family.</text>
</comment>
<reference evidence="6" key="2">
    <citation type="submission" date="2025-08" db="UniProtKB">
        <authorList>
            <consortium name="RefSeq"/>
        </authorList>
    </citation>
    <scope>IDENTIFICATION</scope>
    <source>
        <tissue evidence="6">Leaf</tissue>
    </source>
</reference>
<dbReference type="Pfam" id="PF00134">
    <property type="entry name" value="Cyclin_N"/>
    <property type="match status" value="1"/>
</dbReference>
<dbReference type="PROSITE" id="PS00292">
    <property type="entry name" value="CYCLINS"/>
    <property type="match status" value="1"/>
</dbReference>
<dbReference type="RefSeq" id="XP_016510968.1">
    <property type="nucleotide sequence ID" value="XM_016655482.1"/>
</dbReference>
<sequence>MENPGSSKAEVQQYTYNVAEQLDGGNDDHTDDNYMQILYKKEIANPILNDQEALNIINENWIQEFRTAAIHYILRTGERFQFRIHTVYTSVIYLDRFLATRTRGQNWSIRVIAAACLSLAAKMDESRDTLPSLSEYPMENFELNSNPINAIRMTEDLILDVLRWNMWFVTPFAFTIFYFQSRFCREDSRKDYIRAKTMEIIMSVLRDVRLMNYRPSVIAAAATLLALNQNLTKEELVIKALLLNGAAFLQIDNVCYCYYKLLELNKNTTFR</sequence>
<dbReference type="OMA" id="NENWIQE"/>
<organism evidence="5 6">
    <name type="scientific">Nicotiana tabacum</name>
    <name type="common">Common tobacco</name>
    <dbReference type="NCBI Taxonomy" id="4097"/>
    <lineage>
        <taxon>Eukaryota</taxon>
        <taxon>Viridiplantae</taxon>
        <taxon>Streptophyta</taxon>
        <taxon>Embryophyta</taxon>
        <taxon>Tracheophyta</taxon>
        <taxon>Spermatophyta</taxon>
        <taxon>Magnoliopsida</taxon>
        <taxon>eudicotyledons</taxon>
        <taxon>Gunneridae</taxon>
        <taxon>Pentapetalae</taxon>
        <taxon>asterids</taxon>
        <taxon>lamiids</taxon>
        <taxon>Solanales</taxon>
        <taxon>Solanaceae</taxon>
        <taxon>Nicotianoideae</taxon>
        <taxon>Nicotianeae</taxon>
        <taxon>Nicotiana</taxon>
    </lineage>
</organism>
<dbReference type="SMART" id="SM00385">
    <property type="entry name" value="CYCLIN"/>
    <property type="match status" value="1"/>
</dbReference>
<dbReference type="STRING" id="4097.A0A1S4DCA3"/>
<evidence type="ECO:0000313" key="6">
    <source>
        <dbReference type="RefSeq" id="XP_016510968.2"/>
    </source>
</evidence>